<evidence type="ECO:0000313" key="2">
    <source>
        <dbReference type="Proteomes" id="UP000298337"/>
    </source>
</evidence>
<comment type="caution">
    <text evidence="1">The sequence shown here is derived from an EMBL/GenBank/DDBJ whole genome shotgun (WGS) entry which is preliminary data.</text>
</comment>
<dbReference type="RefSeq" id="WP_135434328.1">
    <property type="nucleotide sequence ID" value="NZ_SRLA01000002.1"/>
</dbReference>
<sequence length="87" mass="9648">MNISFDLNLDYAYAEAIRQQHDALSAQKMITDLEDTIGAALNEITQRHGILPSIGDRVEIGSDWVVVNARSFSQDGSVWLSVKQLEA</sequence>
<accession>A0A4Z0PAD5</accession>
<evidence type="ECO:0000313" key="1">
    <source>
        <dbReference type="EMBL" id="TGE08417.1"/>
    </source>
</evidence>
<dbReference type="AlphaFoldDB" id="A0A4Z0PAD5"/>
<name>A0A4Z0PAD5_9BACT</name>
<dbReference type="EMBL" id="SRLA01000002">
    <property type="protein sequence ID" value="TGE08417.1"/>
    <property type="molecule type" value="Genomic_DNA"/>
</dbReference>
<protein>
    <submittedName>
        <fullName evidence="1">Uncharacterized protein</fullName>
    </submittedName>
</protein>
<gene>
    <name evidence="1" type="ORF">EU556_11945</name>
</gene>
<reference evidence="1 2" key="1">
    <citation type="submission" date="2019-04" db="EMBL/GenBank/DDBJ databases">
        <authorList>
            <person name="Feng G."/>
            <person name="Zhang J."/>
            <person name="Zhu H."/>
        </authorList>
    </citation>
    <scope>NUCLEOTIDE SEQUENCE [LARGE SCALE GENOMIC DNA]</scope>
    <source>
        <strain evidence="1 2">92R-1</strain>
    </source>
</reference>
<organism evidence="1 2">
    <name type="scientific">Hymenobacter fodinae</name>
    <dbReference type="NCBI Taxonomy" id="2510796"/>
    <lineage>
        <taxon>Bacteria</taxon>
        <taxon>Pseudomonadati</taxon>
        <taxon>Bacteroidota</taxon>
        <taxon>Cytophagia</taxon>
        <taxon>Cytophagales</taxon>
        <taxon>Hymenobacteraceae</taxon>
        <taxon>Hymenobacter</taxon>
    </lineage>
</organism>
<dbReference type="OrthoDB" id="884738at2"/>
<dbReference type="Proteomes" id="UP000298337">
    <property type="component" value="Unassembled WGS sequence"/>
</dbReference>
<proteinExistence type="predicted"/>
<keyword evidence="2" id="KW-1185">Reference proteome</keyword>